<dbReference type="PROSITE" id="PS51203">
    <property type="entry name" value="CS"/>
    <property type="match status" value="1"/>
</dbReference>
<proteinExistence type="predicted"/>
<protein>
    <submittedName>
        <fullName evidence="7">HSP20-like chaperone</fullName>
    </submittedName>
    <submittedName>
        <fullName evidence="8">Nuclear distribution protein</fullName>
    </submittedName>
</protein>
<dbReference type="FunCoup" id="Q010Y8">
    <property type="interactions" value="1785"/>
</dbReference>
<evidence type="ECO:0000313" key="7">
    <source>
        <dbReference type="EMBL" id="CAL55542.1"/>
    </source>
</evidence>
<evidence type="ECO:0000256" key="1">
    <source>
        <dbReference type="ARBA" id="ARBA00004496"/>
    </source>
</evidence>
<keyword evidence="4" id="KW-0175">Coiled coil</keyword>
<keyword evidence="9" id="KW-1185">Reference proteome</keyword>
<dbReference type="PANTHER" id="PTHR12356">
    <property type="entry name" value="NUCLEAR MOVEMENT PROTEIN NUDC"/>
    <property type="match status" value="1"/>
</dbReference>
<dbReference type="EMBL" id="KZ155772">
    <property type="protein sequence ID" value="OUS48767.1"/>
    <property type="molecule type" value="Genomic_DNA"/>
</dbReference>
<reference evidence="7" key="2">
    <citation type="journal article" date="2014" name="BMC Genomics">
        <title>An improved genome of the model marine alga Ostreococcus tauri unfolds by assessing Illumina de novo assemblies.</title>
        <authorList>
            <person name="Blanc-Mathieu R."/>
            <person name="Verhelst B."/>
            <person name="Derelle E."/>
            <person name="Rombauts S."/>
            <person name="Bouget F.Y."/>
            <person name="Carre I."/>
            <person name="Chateau A."/>
            <person name="Eyre-Walker A."/>
            <person name="Grimsley N."/>
            <person name="Moreau H."/>
            <person name="Piegu B."/>
            <person name="Rivals E."/>
            <person name="Schackwitz W."/>
            <person name="Van de Peer Y."/>
            <person name="Piganeau G."/>
        </authorList>
    </citation>
    <scope>NUCLEOTIDE SEQUENCE</scope>
    <source>
        <strain evidence="7">RCC4221</strain>
    </source>
</reference>
<dbReference type="STRING" id="70448.Q010Y8"/>
<accession>Q010Y8</accession>
<dbReference type="KEGG" id="ota:OT_ostta09g03820"/>
<dbReference type="GO" id="GO:0006457">
    <property type="term" value="P:protein folding"/>
    <property type="evidence" value="ECO:0007669"/>
    <property type="project" value="TreeGrafter"/>
</dbReference>
<dbReference type="Proteomes" id="UP000195557">
    <property type="component" value="Unassembled WGS sequence"/>
</dbReference>
<evidence type="ECO:0000256" key="2">
    <source>
        <dbReference type="ARBA" id="ARBA00022490"/>
    </source>
</evidence>
<comment type="function">
    <text evidence="3">Small heat shock protein required for the establishment of auxin gradients and for patterning of the apical domain of the embryo. Involved in the specification of the cotyledon primordia. Also required for normal inflorescence and floral meristem function, normal developmental patterning and thermotolerance. Acts as a molecular chaperone.</text>
</comment>
<dbReference type="InterPro" id="IPR037898">
    <property type="entry name" value="NudC_fam"/>
</dbReference>
<dbReference type="InterPro" id="IPR008978">
    <property type="entry name" value="HSP20-like_chaperone"/>
</dbReference>
<sequence>MSENEEARRQTDAILTQAAEICARSAPPGTTPIEQLLDAFFGFLDARTDFFDDVERAGRAVGDALGRTSRGRDARAAMRAAEREAREASERTTKAAREAARAREARESEKQRVEALKQRQLEMAMKKSEGKLTEIAEGDAAAANEAKADDDDEEEDPNALKPGTMMPNKGNGGDAEKYVWTQTLDDVDVRVAVPPGTKSKQVRCDFTMDTFSFHLVDASGKRIEPAFEGKFHAPIAPDDCYWTLEDNAYVVCFLQKLKTSEWWPCVLVGDPEIDTRRAEPETSRLADLDGDTRATVEKMMYDQRQKSLGLPTADEQSKHDALKNFMAAHPEMNFDNCKFDGVDNFRPN</sequence>
<dbReference type="SUPFAM" id="SSF49764">
    <property type="entry name" value="HSP20-like chaperones"/>
    <property type="match status" value="1"/>
</dbReference>
<keyword evidence="2" id="KW-0963">Cytoplasm</keyword>
<dbReference type="RefSeq" id="XP_003081373.1">
    <property type="nucleotide sequence ID" value="XM_003081325.1"/>
</dbReference>
<organism evidence="7 9">
    <name type="scientific">Ostreococcus tauri</name>
    <name type="common">Marine green alga</name>
    <dbReference type="NCBI Taxonomy" id="70448"/>
    <lineage>
        <taxon>Eukaryota</taxon>
        <taxon>Viridiplantae</taxon>
        <taxon>Chlorophyta</taxon>
        <taxon>Mamiellophyceae</taxon>
        <taxon>Mamiellales</taxon>
        <taxon>Bathycoccaceae</taxon>
        <taxon>Ostreococcus</taxon>
    </lineage>
</organism>
<evidence type="ECO:0000259" key="6">
    <source>
        <dbReference type="PROSITE" id="PS51203"/>
    </source>
</evidence>
<evidence type="ECO:0000256" key="4">
    <source>
        <dbReference type="SAM" id="Coils"/>
    </source>
</evidence>
<evidence type="ECO:0000313" key="8">
    <source>
        <dbReference type="EMBL" id="OUS48767.1"/>
    </source>
</evidence>
<evidence type="ECO:0000313" key="9">
    <source>
        <dbReference type="Proteomes" id="UP000009170"/>
    </source>
</evidence>
<dbReference type="OrthoDB" id="416217at2759"/>
<dbReference type="GO" id="GO:0051082">
    <property type="term" value="F:unfolded protein binding"/>
    <property type="evidence" value="ECO:0007669"/>
    <property type="project" value="TreeGrafter"/>
</dbReference>
<dbReference type="GeneID" id="9831799"/>
<feature type="coiled-coil region" evidence="4">
    <location>
        <begin position="71"/>
        <end position="119"/>
    </location>
</feature>
<dbReference type="AlphaFoldDB" id="Q010Y8"/>
<dbReference type="OMA" id="NQMEWWS"/>
<dbReference type="PANTHER" id="PTHR12356:SF3">
    <property type="entry name" value="NUCLEAR MIGRATION PROTEIN NUDC"/>
    <property type="match status" value="1"/>
</dbReference>
<evidence type="ECO:0000256" key="5">
    <source>
        <dbReference type="SAM" id="MobiDB-lite"/>
    </source>
</evidence>
<dbReference type="EMBL" id="CAID01000009">
    <property type="protein sequence ID" value="CAL55542.1"/>
    <property type="molecule type" value="Genomic_DNA"/>
</dbReference>
<dbReference type="InParanoid" id="Q010Y8"/>
<evidence type="ECO:0000256" key="3">
    <source>
        <dbReference type="ARBA" id="ARBA00053226"/>
    </source>
</evidence>
<comment type="subcellular location">
    <subcellularLocation>
        <location evidence="1">Cytoplasm</location>
    </subcellularLocation>
</comment>
<feature type="compositionally biased region" description="Acidic residues" evidence="5">
    <location>
        <begin position="148"/>
        <end position="157"/>
    </location>
</feature>
<accession>A0A1Y5IJD1</accession>
<feature type="region of interest" description="Disordered" evidence="5">
    <location>
        <begin position="141"/>
        <end position="175"/>
    </location>
</feature>
<accession>A0A454Y2F3</accession>
<dbReference type="GO" id="GO:0005737">
    <property type="term" value="C:cytoplasm"/>
    <property type="evidence" value="ECO:0007669"/>
    <property type="project" value="UniProtKB-SubCell"/>
</dbReference>
<dbReference type="InterPro" id="IPR007052">
    <property type="entry name" value="CS_dom"/>
</dbReference>
<dbReference type="CDD" id="cd06467">
    <property type="entry name" value="p23_NUDC_like"/>
    <property type="match status" value="1"/>
</dbReference>
<dbReference type="FunFam" id="2.60.40.790:FF:000001">
    <property type="entry name" value="Nuclear migration protein nudC"/>
    <property type="match status" value="1"/>
</dbReference>
<dbReference type="Pfam" id="PF04969">
    <property type="entry name" value="CS"/>
    <property type="match status" value="1"/>
</dbReference>
<name>Q010Y8_OSTTA</name>
<gene>
    <name evidence="8" type="ORF">BE221DRAFT_189133</name>
    <name evidence="7" type="ORF">OT_ostta09g03820</name>
</gene>
<reference evidence="8" key="3">
    <citation type="submission" date="2017-04" db="EMBL/GenBank/DDBJ databases">
        <title>Population genomics of picophytoplankton unveils novel chromosome hypervariability.</title>
        <authorList>
            <consortium name="DOE Joint Genome Institute"/>
            <person name="Blanc-Mathieu R."/>
            <person name="Krasovec M."/>
            <person name="Hebrard M."/>
            <person name="Yau S."/>
            <person name="Desgranges E."/>
            <person name="Martin J."/>
            <person name="Schackwitz W."/>
            <person name="Kuo A."/>
            <person name="Salin G."/>
            <person name="Donnadieu C."/>
            <person name="Desdevises Y."/>
            <person name="Sanchez-Ferandin S."/>
            <person name="Moreau H."/>
            <person name="Rivals E."/>
            <person name="Grigoriev I.V."/>
            <person name="Grimsley N."/>
            <person name="Eyre-Walker A."/>
            <person name="Piganeau G."/>
        </authorList>
    </citation>
    <scope>NUCLEOTIDE SEQUENCE [LARGE SCALE GENOMIC DNA]</scope>
    <source>
        <strain evidence="8">RCC 1115</strain>
    </source>
</reference>
<feature type="domain" description="CS" evidence="6">
    <location>
        <begin position="173"/>
        <end position="267"/>
    </location>
</feature>
<reference evidence="7 9" key="1">
    <citation type="journal article" date="2006" name="Proc. Natl. Acad. Sci. U.S.A.">
        <title>Genome analysis of the smallest free-living eukaryote Ostreococcus tauri unveils many unique features.</title>
        <authorList>
            <person name="Derelle E."/>
            <person name="Ferraz C."/>
            <person name="Rombauts S."/>
            <person name="Rouze P."/>
            <person name="Worden A.Z."/>
            <person name="Robbens S."/>
            <person name="Partensky F."/>
            <person name="Degroeve S."/>
            <person name="Echeynie S."/>
            <person name="Cooke R."/>
            <person name="Saeys Y."/>
            <person name="Wuyts J."/>
            <person name="Jabbari K."/>
            <person name="Bowler C."/>
            <person name="Panaud O."/>
            <person name="Piegu B."/>
            <person name="Ball S.G."/>
            <person name="Ral J.-P."/>
            <person name="Bouget F.-Y."/>
            <person name="Piganeau G."/>
            <person name="De Baets B."/>
            <person name="Picard A."/>
            <person name="Delseny M."/>
            <person name="Demaille J."/>
            <person name="Van de Peer Y."/>
            <person name="Moreau H."/>
        </authorList>
    </citation>
    <scope>NUCLEOTIDE SEQUENCE [LARGE SCALE GENOMIC DNA]</scope>
    <source>
        <strain evidence="7 9">OTTH0595</strain>
    </source>
</reference>
<dbReference type="Proteomes" id="UP000009170">
    <property type="component" value="Unassembled WGS sequence"/>
</dbReference>
<dbReference type="Gene3D" id="2.60.40.790">
    <property type="match status" value="1"/>
</dbReference>